<keyword evidence="2" id="KW-0659">Purine metabolism</keyword>
<sequence>MTDFRELPDLALRSAGGAVVYANDDAFAAKENLITPGRPAFDPATFGAQGKVYDGWETRRRRSPGHDEAIVRLGAAGIVHGVVVDTAWFTGNYPPEVAVDGIRADGVVDAEDLRDWQPLVPRSAVKGDSDNAFAVDHPRRVTHVRLRIFPDGGVARLRVHGEALPDPDLLDALGTVDLAALEHGGRVVACSNAFYGSPNNLLLPGPARTMGEGWENARRRDDGNDWVEVALVAEAGLVLAELDTSWFLHNAPGWAALTGRTADGGTVELLPRTPLQPDTRHRFRVPADPVTHVRMDVFPDGGMARLRLHGALTPNGRADLAARWS</sequence>
<dbReference type="EMBL" id="BAABJO010000037">
    <property type="protein sequence ID" value="GAA5137297.1"/>
    <property type="molecule type" value="Genomic_DNA"/>
</dbReference>
<feature type="domain" description="Allantoicase" evidence="3">
    <location>
        <begin position="184"/>
        <end position="311"/>
    </location>
</feature>
<dbReference type="Pfam" id="PF03561">
    <property type="entry name" value="Allantoicase"/>
    <property type="match status" value="2"/>
</dbReference>
<dbReference type="PANTHER" id="PTHR12045">
    <property type="entry name" value="ALLANTOICASE"/>
    <property type="match status" value="1"/>
</dbReference>
<dbReference type="InterPro" id="IPR008979">
    <property type="entry name" value="Galactose-bd-like_sf"/>
</dbReference>
<proteinExistence type="inferred from homology"/>
<accession>A0ABP9P1N5</accession>
<dbReference type="HAMAP" id="MF_00813">
    <property type="entry name" value="Allantoicase"/>
    <property type="match status" value="1"/>
</dbReference>
<comment type="pathway">
    <text evidence="2">Nitrogen metabolism; (S)-allantoin degradation; (S)-ureidoglycolate from allantoate (aminidohydrolase route): step 1/1.</text>
</comment>
<evidence type="ECO:0000256" key="2">
    <source>
        <dbReference type="HAMAP-Rule" id="MF_00813"/>
    </source>
</evidence>
<evidence type="ECO:0000313" key="5">
    <source>
        <dbReference type="Proteomes" id="UP001500804"/>
    </source>
</evidence>
<evidence type="ECO:0000256" key="1">
    <source>
        <dbReference type="ARBA" id="ARBA00009242"/>
    </source>
</evidence>
<dbReference type="Proteomes" id="UP001500804">
    <property type="component" value="Unassembled WGS sequence"/>
</dbReference>
<evidence type="ECO:0000313" key="4">
    <source>
        <dbReference type="EMBL" id="GAA5137297.1"/>
    </source>
</evidence>
<name>A0ABP9P1N5_9PSEU</name>
<comment type="similarity">
    <text evidence="1 2">Belongs to the allantoicase family.</text>
</comment>
<gene>
    <name evidence="2 4" type="primary">alc</name>
    <name evidence="4" type="ORF">GCM10023320_69750</name>
</gene>
<protein>
    <recommendedName>
        <fullName evidence="2">Probable allantoicase</fullName>
        <ecNumber evidence="2">3.5.3.4</ecNumber>
    </recommendedName>
    <alternativeName>
        <fullName evidence="2">Allantoate amidinohydrolase</fullName>
    </alternativeName>
</protein>
<comment type="catalytic activity">
    <reaction evidence="2">
        <text>allantoate + H2O = (S)-ureidoglycolate + urea</text>
        <dbReference type="Rhea" id="RHEA:11016"/>
        <dbReference type="ChEBI" id="CHEBI:15377"/>
        <dbReference type="ChEBI" id="CHEBI:16199"/>
        <dbReference type="ChEBI" id="CHEBI:17536"/>
        <dbReference type="ChEBI" id="CHEBI:57296"/>
        <dbReference type="EC" id="3.5.3.4"/>
    </reaction>
</comment>
<dbReference type="Gene3D" id="2.60.120.260">
    <property type="entry name" value="Galactose-binding domain-like"/>
    <property type="match status" value="2"/>
</dbReference>
<comment type="caution">
    <text evidence="4">The sequence shown here is derived from an EMBL/GenBank/DDBJ whole genome shotgun (WGS) entry which is preliminary data.</text>
</comment>
<dbReference type="PIRSF" id="PIRSF016516">
    <property type="entry name" value="Allantoicase"/>
    <property type="match status" value="1"/>
</dbReference>
<dbReference type="InterPro" id="IPR005164">
    <property type="entry name" value="Allantoicase"/>
</dbReference>
<keyword evidence="5" id="KW-1185">Reference proteome</keyword>
<organism evidence="4 5">
    <name type="scientific">Pseudonocardia adelaidensis</name>
    <dbReference type="NCBI Taxonomy" id="648754"/>
    <lineage>
        <taxon>Bacteria</taxon>
        <taxon>Bacillati</taxon>
        <taxon>Actinomycetota</taxon>
        <taxon>Actinomycetes</taxon>
        <taxon>Pseudonocardiales</taxon>
        <taxon>Pseudonocardiaceae</taxon>
        <taxon>Pseudonocardia</taxon>
    </lineage>
</organism>
<feature type="domain" description="Allantoicase" evidence="3">
    <location>
        <begin position="16"/>
        <end position="163"/>
    </location>
</feature>
<keyword evidence="2" id="KW-0378">Hydrolase</keyword>
<dbReference type="PANTHER" id="PTHR12045:SF3">
    <property type="entry name" value="INACTIVE ALLANTOICASE-RELATED"/>
    <property type="match status" value="1"/>
</dbReference>
<reference evidence="5" key="1">
    <citation type="journal article" date="2019" name="Int. J. Syst. Evol. Microbiol.">
        <title>The Global Catalogue of Microorganisms (GCM) 10K type strain sequencing project: providing services to taxonomists for standard genome sequencing and annotation.</title>
        <authorList>
            <consortium name="The Broad Institute Genomics Platform"/>
            <consortium name="The Broad Institute Genome Sequencing Center for Infectious Disease"/>
            <person name="Wu L."/>
            <person name="Ma J."/>
        </authorList>
    </citation>
    <scope>NUCLEOTIDE SEQUENCE [LARGE SCALE GENOMIC DNA]</scope>
    <source>
        <strain evidence="5">JCM 18302</strain>
    </source>
</reference>
<dbReference type="InterPro" id="IPR015908">
    <property type="entry name" value="Allantoicase_dom"/>
</dbReference>
<dbReference type="EC" id="3.5.3.4" evidence="2"/>
<dbReference type="SUPFAM" id="SSF49785">
    <property type="entry name" value="Galactose-binding domain-like"/>
    <property type="match status" value="2"/>
</dbReference>
<evidence type="ECO:0000259" key="3">
    <source>
        <dbReference type="Pfam" id="PF03561"/>
    </source>
</evidence>
<dbReference type="RefSeq" id="WP_345611137.1">
    <property type="nucleotide sequence ID" value="NZ_BAABJO010000037.1"/>
</dbReference>
<dbReference type="NCBIfam" id="TIGR02961">
    <property type="entry name" value="allantoicase"/>
    <property type="match status" value="1"/>
</dbReference>